<dbReference type="Proteomes" id="UP001341840">
    <property type="component" value="Unassembled WGS sequence"/>
</dbReference>
<comment type="caution">
    <text evidence="1">The sequence shown here is derived from an EMBL/GenBank/DDBJ whole genome shotgun (WGS) entry which is preliminary data.</text>
</comment>
<proteinExistence type="predicted"/>
<evidence type="ECO:0000313" key="1">
    <source>
        <dbReference type="EMBL" id="MED6215644.1"/>
    </source>
</evidence>
<evidence type="ECO:0000313" key="2">
    <source>
        <dbReference type="Proteomes" id="UP001341840"/>
    </source>
</evidence>
<gene>
    <name evidence="1" type="ORF">PIB30_115940</name>
</gene>
<sequence length="73" mass="7839">YRLGPEEGSSAQLSQAPIPPVGHVLECSRIGVESSEPQHNPDQGCNVRRKDQKVAEQVGGGAEKGVRRLYLDG</sequence>
<name>A0ABU6YZH7_9FABA</name>
<protein>
    <submittedName>
        <fullName evidence="1">Uncharacterized protein</fullName>
    </submittedName>
</protein>
<dbReference type="EMBL" id="JASCZI010256388">
    <property type="protein sequence ID" value="MED6215644.1"/>
    <property type="molecule type" value="Genomic_DNA"/>
</dbReference>
<reference evidence="1 2" key="1">
    <citation type="journal article" date="2023" name="Plants (Basel)">
        <title>Bridging the Gap: Combining Genomics and Transcriptomics Approaches to Understand Stylosanthes scabra, an Orphan Legume from the Brazilian Caatinga.</title>
        <authorList>
            <person name="Ferreira-Neto J.R.C."/>
            <person name="da Silva M.D."/>
            <person name="Binneck E."/>
            <person name="de Melo N.F."/>
            <person name="da Silva R.H."/>
            <person name="de Melo A.L.T.M."/>
            <person name="Pandolfi V."/>
            <person name="Bustamante F.O."/>
            <person name="Brasileiro-Vidal A.C."/>
            <person name="Benko-Iseppon A.M."/>
        </authorList>
    </citation>
    <scope>NUCLEOTIDE SEQUENCE [LARGE SCALE GENOMIC DNA]</scope>
    <source>
        <tissue evidence="1">Leaves</tissue>
    </source>
</reference>
<keyword evidence="2" id="KW-1185">Reference proteome</keyword>
<accession>A0ABU6YZH7</accession>
<organism evidence="1 2">
    <name type="scientific">Stylosanthes scabra</name>
    <dbReference type="NCBI Taxonomy" id="79078"/>
    <lineage>
        <taxon>Eukaryota</taxon>
        <taxon>Viridiplantae</taxon>
        <taxon>Streptophyta</taxon>
        <taxon>Embryophyta</taxon>
        <taxon>Tracheophyta</taxon>
        <taxon>Spermatophyta</taxon>
        <taxon>Magnoliopsida</taxon>
        <taxon>eudicotyledons</taxon>
        <taxon>Gunneridae</taxon>
        <taxon>Pentapetalae</taxon>
        <taxon>rosids</taxon>
        <taxon>fabids</taxon>
        <taxon>Fabales</taxon>
        <taxon>Fabaceae</taxon>
        <taxon>Papilionoideae</taxon>
        <taxon>50 kb inversion clade</taxon>
        <taxon>dalbergioids sensu lato</taxon>
        <taxon>Dalbergieae</taxon>
        <taxon>Pterocarpus clade</taxon>
        <taxon>Stylosanthes</taxon>
    </lineage>
</organism>
<feature type="non-terminal residue" evidence="1">
    <location>
        <position position="1"/>
    </location>
</feature>